<evidence type="ECO:0000256" key="1">
    <source>
        <dbReference type="SAM" id="MobiDB-lite"/>
    </source>
</evidence>
<evidence type="ECO:0000313" key="4">
    <source>
        <dbReference type="Proteomes" id="UP000005778"/>
    </source>
</evidence>
<organism evidence="3 4">
    <name type="scientific">Desulfobacter postgatei 2ac9</name>
    <dbReference type="NCBI Taxonomy" id="879212"/>
    <lineage>
        <taxon>Bacteria</taxon>
        <taxon>Pseudomonadati</taxon>
        <taxon>Thermodesulfobacteriota</taxon>
        <taxon>Desulfobacteria</taxon>
        <taxon>Desulfobacterales</taxon>
        <taxon>Desulfobacteraceae</taxon>
        <taxon>Desulfobacter</taxon>
    </lineage>
</organism>
<keyword evidence="4" id="KW-1185">Reference proteome</keyword>
<dbReference type="Proteomes" id="UP000005778">
    <property type="component" value="Chromosome"/>
</dbReference>
<dbReference type="HOGENOM" id="CLU_137927_3_0_7"/>
<feature type="region of interest" description="Disordered" evidence="1">
    <location>
        <begin position="1"/>
        <end position="26"/>
    </location>
</feature>
<evidence type="ECO:0000256" key="2">
    <source>
        <dbReference type="SAM" id="Phobius"/>
    </source>
</evidence>
<dbReference type="eggNOG" id="ENOG5032RTR">
    <property type="taxonomic scope" value="Bacteria"/>
</dbReference>
<reference evidence="3 4" key="1">
    <citation type="submission" date="2011-09" db="EMBL/GenBank/DDBJ databases">
        <authorList>
            <consortium name="US DOE Joint Genome Institute (JGI-PGF)"/>
            <person name="Lucas S."/>
            <person name="Han J."/>
            <person name="Lapidus A."/>
            <person name="Cheng J.-F."/>
            <person name="Goodwin L."/>
            <person name="Pitluck S."/>
            <person name="Peters L."/>
            <person name="Land M.L."/>
            <person name="Hauser L."/>
            <person name="Orellana R."/>
            <person name="Lovley D."/>
            <person name="Woyke T.J."/>
        </authorList>
    </citation>
    <scope>NUCLEOTIDE SEQUENCE [LARGE SCALE GENOMIC DNA]</scope>
    <source>
        <strain evidence="3 4">2ac9</strain>
    </source>
</reference>
<gene>
    <name evidence="3" type="ORF">DespoDRAFT_00128</name>
</gene>
<dbReference type="NCBIfam" id="TIGR02230">
    <property type="entry name" value="ATPase_gene1"/>
    <property type="match status" value="1"/>
</dbReference>
<accession>I5AY61</accession>
<proteinExistence type="predicted"/>
<dbReference type="InterPro" id="IPR011744">
    <property type="entry name" value="ATPase_gene1"/>
</dbReference>
<name>I5AY61_9BACT</name>
<keyword evidence="2" id="KW-0472">Membrane</keyword>
<protein>
    <submittedName>
        <fullName evidence="3">F0F1-ATPase subunit, putative</fullName>
    </submittedName>
</protein>
<dbReference type="OrthoDB" id="466056at2"/>
<sequence length="123" mass="13940">MSRQKPGKCNGNKFRQTVGSKEQRKIRAKQKGTVEAWSAFGAMGAVGWLVALPVVLGSLFGAWLDYRWPTKINWTMTMLGAGLAIGCLFAGIWMNREKNKIIKDREECERKGIEPKDREEEDH</sequence>
<keyword evidence="2" id="KW-0812">Transmembrane</keyword>
<reference evidence="3 4" key="2">
    <citation type="submission" date="2012-02" db="EMBL/GenBank/DDBJ databases">
        <title>Improved High-Quality Draft sequence of Desulfobacter postgatei 2ac9.</title>
        <authorList>
            <consortium name="US DOE Joint Genome Institute"/>
            <person name="Lucas S."/>
            <person name="Han J."/>
            <person name="Lapidus A."/>
            <person name="Cheng J.-F."/>
            <person name="Goodwin L."/>
            <person name="Pitluck S."/>
            <person name="Peters L."/>
            <person name="Ovchinnikova G."/>
            <person name="Held B."/>
            <person name="Detter J.C."/>
            <person name="Han C."/>
            <person name="Tapia R."/>
            <person name="Land M."/>
            <person name="Hauser L."/>
            <person name="Kyrpides N."/>
            <person name="Ivanova N."/>
            <person name="Pagani I."/>
            <person name="Orellana R."/>
            <person name="Lovley D."/>
            <person name="Woyke T."/>
        </authorList>
    </citation>
    <scope>NUCLEOTIDE SEQUENCE [LARGE SCALE GENOMIC DNA]</scope>
    <source>
        <strain evidence="3 4">2ac9</strain>
    </source>
</reference>
<dbReference type="STRING" id="879212.DespoDRAFT_00128"/>
<feature type="transmembrane region" description="Helical" evidence="2">
    <location>
        <begin position="72"/>
        <end position="93"/>
    </location>
</feature>
<feature type="transmembrane region" description="Helical" evidence="2">
    <location>
        <begin position="34"/>
        <end position="60"/>
    </location>
</feature>
<dbReference type="InterPro" id="IPR032820">
    <property type="entry name" value="ATPase_put"/>
</dbReference>
<evidence type="ECO:0000313" key="3">
    <source>
        <dbReference type="EMBL" id="EIM62174.1"/>
    </source>
</evidence>
<dbReference type="AlphaFoldDB" id="I5AY61"/>
<dbReference type="Pfam" id="PF09527">
    <property type="entry name" value="ATPase_gene1"/>
    <property type="match status" value="1"/>
</dbReference>
<dbReference type="EMBL" id="CM001488">
    <property type="protein sequence ID" value="EIM62174.1"/>
    <property type="molecule type" value="Genomic_DNA"/>
</dbReference>
<dbReference type="RefSeq" id="WP_004070519.1">
    <property type="nucleotide sequence ID" value="NZ_CM001488.1"/>
</dbReference>
<keyword evidence="2" id="KW-1133">Transmembrane helix</keyword>